<evidence type="ECO:0000313" key="1">
    <source>
        <dbReference type="EMBL" id="TVY54906.1"/>
    </source>
</evidence>
<reference evidence="1 2" key="1">
    <citation type="submission" date="2018-05" db="EMBL/GenBank/DDBJ databases">
        <title>Whole genome sequencing for identification of molecular markers to develop diagnostic detection tools for the regulated plant pathogen Lachnellula willkommii.</title>
        <authorList>
            <person name="Giroux E."/>
            <person name="Bilodeau G."/>
        </authorList>
    </citation>
    <scope>NUCLEOTIDE SEQUENCE [LARGE SCALE GENOMIC DNA]</scope>
    <source>
        <strain evidence="1 2">CBS 625.97</strain>
    </source>
</reference>
<evidence type="ECO:0000313" key="2">
    <source>
        <dbReference type="Proteomes" id="UP000481288"/>
    </source>
</evidence>
<dbReference type="AlphaFoldDB" id="A0A7D8UQ45"/>
<comment type="caution">
    <text evidence="1">The sequence shown here is derived from an EMBL/GenBank/DDBJ whole genome shotgun (WGS) entry which is preliminary data.</text>
</comment>
<proteinExistence type="predicted"/>
<dbReference type="OrthoDB" id="10021397at2759"/>
<protein>
    <submittedName>
        <fullName evidence="1">Efflux pump patC</fullName>
    </submittedName>
</protein>
<organism evidence="1 2">
    <name type="scientific">Lachnellula cervina</name>
    <dbReference type="NCBI Taxonomy" id="1316786"/>
    <lineage>
        <taxon>Eukaryota</taxon>
        <taxon>Fungi</taxon>
        <taxon>Dikarya</taxon>
        <taxon>Ascomycota</taxon>
        <taxon>Pezizomycotina</taxon>
        <taxon>Leotiomycetes</taxon>
        <taxon>Helotiales</taxon>
        <taxon>Lachnaceae</taxon>
        <taxon>Lachnellula</taxon>
    </lineage>
</organism>
<dbReference type="Proteomes" id="UP000481288">
    <property type="component" value="Unassembled WGS sequence"/>
</dbReference>
<keyword evidence="2" id="KW-1185">Reference proteome</keyword>
<name>A0A7D8UQ45_9HELO</name>
<accession>A0A7D8UQ45</accession>
<gene>
    <name evidence="1" type="primary">patC_0</name>
    <name evidence="1" type="ORF">LCER1_G006020</name>
</gene>
<sequence length="154" mass="17157">MYTVDANTPIANVYGYSIILGAGTGLCSNLGFTISGVTIMKETGSTLDVQRAISMQNLSQLGFQTISLLIGGQIFQGLSVQNLNRVLSGLGFSETDIRGAIAGTQKRSHYWYYGSDEWSLYSQFFDRRNHSDLWATNEQEKAIPERRRKDNNCE</sequence>
<dbReference type="EMBL" id="QGMG01000293">
    <property type="protein sequence ID" value="TVY54906.1"/>
    <property type="molecule type" value="Genomic_DNA"/>
</dbReference>